<comment type="subcellular location">
    <subcellularLocation>
        <location evidence="1 7">Cell membrane</location>
        <topology evidence="1 7">Multi-pass membrane protein</topology>
    </subcellularLocation>
</comment>
<feature type="transmembrane region" description="Helical" evidence="7">
    <location>
        <begin position="222"/>
        <end position="246"/>
    </location>
</feature>
<evidence type="ECO:0000256" key="4">
    <source>
        <dbReference type="ARBA" id="ARBA00022692"/>
    </source>
</evidence>
<evidence type="ECO:0000256" key="6">
    <source>
        <dbReference type="ARBA" id="ARBA00023136"/>
    </source>
</evidence>
<dbReference type="AlphaFoldDB" id="A0A4Q2KC03"/>
<evidence type="ECO:0000256" key="1">
    <source>
        <dbReference type="ARBA" id="ARBA00004651"/>
    </source>
</evidence>
<organism evidence="9 10">
    <name type="scientific">Candidatus Borkfalkia ceftriaxoniphila</name>
    <dbReference type="NCBI Taxonomy" id="2508949"/>
    <lineage>
        <taxon>Bacteria</taxon>
        <taxon>Bacillati</taxon>
        <taxon>Bacillota</taxon>
        <taxon>Clostridia</taxon>
        <taxon>Christensenellales</taxon>
        <taxon>Christensenellaceae</taxon>
        <taxon>Candidatus Borkfalkia</taxon>
    </lineage>
</organism>
<evidence type="ECO:0000313" key="10">
    <source>
        <dbReference type="Proteomes" id="UP000291269"/>
    </source>
</evidence>
<dbReference type="PROSITE" id="PS50928">
    <property type="entry name" value="ABC_TM1"/>
    <property type="match status" value="1"/>
</dbReference>
<keyword evidence="5 7" id="KW-1133">Transmembrane helix</keyword>
<evidence type="ECO:0000256" key="7">
    <source>
        <dbReference type="RuleBase" id="RU363032"/>
    </source>
</evidence>
<dbReference type="PANTHER" id="PTHR43227">
    <property type="entry name" value="BLL4140 PROTEIN"/>
    <property type="match status" value="1"/>
</dbReference>
<dbReference type="Gene3D" id="1.10.3720.10">
    <property type="entry name" value="MetI-like"/>
    <property type="match status" value="1"/>
</dbReference>
<proteinExistence type="inferred from homology"/>
<dbReference type="OrthoDB" id="2637002at2"/>
<evidence type="ECO:0000256" key="5">
    <source>
        <dbReference type="ARBA" id="ARBA00022989"/>
    </source>
</evidence>
<protein>
    <submittedName>
        <fullName evidence="9">Sugar ABC transporter permease</fullName>
    </submittedName>
</protein>
<dbReference type="GO" id="GO:0055085">
    <property type="term" value="P:transmembrane transport"/>
    <property type="evidence" value="ECO:0007669"/>
    <property type="project" value="InterPro"/>
</dbReference>
<keyword evidence="2 7" id="KW-0813">Transport</keyword>
<dbReference type="InterPro" id="IPR050809">
    <property type="entry name" value="UgpAE/MalFG_permease"/>
</dbReference>
<accession>A0A4Q2KC03</accession>
<dbReference type="GO" id="GO:0005886">
    <property type="term" value="C:plasma membrane"/>
    <property type="evidence" value="ECO:0007669"/>
    <property type="project" value="UniProtKB-SubCell"/>
</dbReference>
<evidence type="ECO:0000256" key="2">
    <source>
        <dbReference type="ARBA" id="ARBA00022448"/>
    </source>
</evidence>
<reference evidence="9 10" key="1">
    <citation type="journal article" date="2019" name="Gut">
        <title>Antibiotics-induced monodominance of a novel gut bacterial order.</title>
        <authorList>
            <person name="Hildebrand F."/>
            <person name="Moitinho-Silva L."/>
            <person name="Blasche S."/>
            <person name="Jahn M.T."/>
            <person name="Gossmann T.I."/>
            <person name="Heuerta-Cepas J."/>
            <person name="Hercog R."/>
            <person name="Luetge M."/>
            <person name="Bahram M."/>
            <person name="Pryszlak A."/>
            <person name="Alves R.J."/>
            <person name="Waszak S.M."/>
            <person name="Zhu A."/>
            <person name="Ye L."/>
            <person name="Costea P.I."/>
            <person name="Aalvink S."/>
            <person name="Belzer C."/>
            <person name="Forslund S.K."/>
            <person name="Sunagawa S."/>
            <person name="Hentschel U."/>
            <person name="Merten C."/>
            <person name="Patil K.R."/>
            <person name="Benes V."/>
            <person name="Bork P."/>
        </authorList>
    </citation>
    <scope>NUCLEOTIDE SEQUENCE [LARGE SCALE GENOMIC DNA]</scope>
    <source>
        <strain evidence="9 10">HDS1380</strain>
    </source>
</reference>
<dbReference type="EMBL" id="SDOZ01000002">
    <property type="protein sequence ID" value="RXZ61400.1"/>
    <property type="molecule type" value="Genomic_DNA"/>
</dbReference>
<keyword evidence="4 7" id="KW-0812">Transmembrane</keyword>
<dbReference type="CDD" id="cd06261">
    <property type="entry name" value="TM_PBP2"/>
    <property type="match status" value="1"/>
</dbReference>
<dbReference type="InterPro" id="IPR000515">
    <property type="entry name" value="MetI-like"/>
</dbReference>
<feature type="domain" description="ABC transmembrane type-1" evidence="8">
    <location>
        <begin position="88"/>
        <end position="305"/>
    </location>
</feature>
<dbReference type="InterPro" id="IPR035906">
    <property type="entry name" value="MetI-like_sf"/>
</dbReference>
<comment type="similarity">
    <text evidence="7">Belongs to the binding-protein-dependent transport system permease family.</text>
</comment>
<dbReference type="RefSeq" id="WP_129224057.1">
    <property type="nucleotide sequence ID" value="NZ_SDOZ01000002.1"/>
</dbReference>
<evidence type="ECO:0000313" key="9">
    <source>
        <dbReference type="EMBL" id="RXZ61400.1"/>
    </source>
</evidence>
<name>A0A4Q2KC03_9FIRM</name>
<sequence length="318" mass="35920">MIRSLRLKKNRISKKNILSGKKNLSLYLLIMPAVIYVILLHYMPIFGLFIAFKDYNSYQGIFGSPWAGMMGFEHFITFIKLPNFWLIMRNTLILSVYSIVLNTVLPIILALFINEIRSKIFKKTVQTISYAPYFISTVVVVGMLFSFCDVESGILNSIGAIFGIEAINLMESAFWFPTIYVVSGLWQGLGWWAIIYIGTLANVDQSLHEAAVLDGAGRLKRIWYVNVPVILPMAIIMFIMSLGNMLSVGFEKVYLMQTSANLTTSEIISTYVYRVSLMAKIPQYSYATAIGLFNSVINIILLITANFISRKVSATSLW</sequence>
<evidence type="ECO:0000259" key="8">
    <source>
        <dbReference type="PROSITE" id="PS50928"/>
    </source>
</evidence>
<gene>
    <name evidence="9" type="ORF">ESZ91_03145</name>
</gene>
<comment type="caution">
    <text evidence="9">The sequence shown here is derived from an EMBL/GenBank/DDBJ whole genome shotgun (WGS) entry which is preliminary data.</text>
</comment>
<feature type="transmembrane region" description="Helical" evidence="7">
    <location>
        <begin position="92"/>
        <end position="113"/>
    </location>
</feature>
<feature type="transmembrane region" description="Helical" evidence="7">
    <location>
        <begin position="284"/>
        <end position="308"/>
    </location>
</feature>
<dbReference type="Pfam" id="PF00528">
    <property type="entry name" value="BPD_transp_1"/>
    <property type="match status" value="1"/>
</dbReference>
<keyword evidence="3" id="KW-1003">Cell membrane</keyword>
<dbReference type="SUPFAM" id="SSF161098">
    <property type="entry name" value="MetI-like"/>
    <property type="match status" value="1"/>
</dbReference>
<dbReference type="PANTHER" id="PTHR43227:SF11">
    <property type="entry name" value="BLL4140 PROTEIN"/>
    <property type="match status" value="1"/>
</dbReference>
<feature type="transmembrane region" description="Helical" evidence="7">
    <location>
        <begin position="125"/>
        <end position="147"/>
    </location>
</feature>
<dbReference type="Proteomes" id="UP000291269">
    <property type="component" value="Unassembled WGS sequence"/>
</dbReference>
<keyword evidence="10" id="KW-1185">Reference proteome</keyword>
<keyword evidence="6 7" id="KW-0472">Membrane</keyword>
<evidence type="ECO:0000256" key="3">
    <source>
        <dbReference type="ARBA" id="ARBA00022475"/>
    </source>
</evidence>
<feature type="transmembrane region" description="Helical" evidence="7">
    <location>
        <begin position="24"/>
        <end position="52"/>
    </location>
</feature>
<feature type="transmembrane region" description="Helical" evidence="7">
    <location>
        <begin position="179"/>
        <end position="201"/>
    </location>
</feature>